<dbReference type="RefSeq" id="XP_066666646.1">
    <property type="nucleotide sequence ID" value="XM_066814684.1"/>
</dbReference>
<dbReference type="InterPro" id="IPR020845">
    <property type="entry name" value="AMP-binding_CS"/>
</dbReference>
<dbReference type="InterPro" id="IPR036736">
    <property type="entry name" value="ACP-like_sf"/>
</dbReference>
<evidence type="ECO:0000313" key="3">
    <source>
        <dbReference type="EMBL" id="KAK8075706.1"/>
    </source>
</evidence>
<dbReference type="Gene3D" id="3.40.50.12780">
    <property type="entry name" value="N-terminal domain of ligase-like"/>
    <property type="match status" value="1"/>
</dbReference>
<accession>A0ABR1VWR8</accession>
<reference evidence="3 4" key="1">
    <citation type="submission" date="2023-01" db="EMBL/GenBank/DDBJ databases">
        <title>Analysis of 21 Apiospora genomes using comparative genomics revels a genus with tremendous synthesis potential of carbohydrate active enzymes and secondary metabolites.</title>
        <authorList>
            <person name="Sorensen T."/>
        </authorList>
    </citation>
    <scope>NUCLEOTIDE SEQUENCE [LARGE SCALE GENOMIC DNA]</scope>
    <source>
        <strain evidence="3 4">CBS 114990</strain>
    </source>
</reference>
<comment type="caution">
    <text evidence="3">The sequence shown here is derived from an EMBL/GenBank/DDBJ whole genome shotgun (WGS) entry which is preliminary data.</text>
</comment>
<protein>
    <submittedName>
        <fullName evidence="3">Acetyl-CoA synthetase-like protein</fullName>
    </submittedName>
</protein>
<name>A0ABR1VWR8_9PEZI</name>
<keyword evidence="4" id="KW-1185">Reference proteome</keyword>
<feature type="region of interest" description="Disordered" evidence="1">
    <location>
        <begin position="152"/>
        <end position="176"/>
    </location>
</feature>
<sequence>MSPFNDIMLSLLRRAATTCKHIVFYSPSSPGSPSTIPYSGLLARANENAILLLRAGIATKREIVLLHLDSQQDYVLWFWSIIAAGAVPAVSTPLASDPVSRDRHLQHLKGLLGIRTVITSTHLQTELDAISELRLVSIETLVQCSNALPERLGSNGATNGHSVTEKNTAGDKSQQQRHATAPDLAFLMLTSGSTGNSKAVELRHSQVLQALEGKRRILETSGDDVFLNWIGFDHVACVTEVHLHAMAVCADQVHIEPKLAINDPLIWLDKMSHHGVAVSFAPNFFLAAVRKAAAATATCSGNSRAKYDLSTVRHIVSGGEANTVGTGEAFNRLMKEMGAQSDVLRPAFGMTETCAGSIYHRNFPALEHEAGSDFCSLGQPTRSMQIRIMGNDSNPAPCDVSGNLELRGPAVFQGYFNDTINTQASFTSDGWFKTGDTGYIDAAGNLMLSGRTKDSLIINGVKYFSHELEAAIENRAGPGLVTSYTSAFSTWPKGADSEEIVVTFRVSEDITDEEFSKTISEISKATLLYCSKKPLDVIPLPPTQLSKSSLGKLSRSTLKASYEQGKFREYSDGAAKRLSFYRSSSRVAPETDMERALALAFSVEFDISIEEVSVDASLVDMGVDSIRLLRYKGRIQKQLGWDRDIPVGTLLMNPSIRDMAAALSKSEQATSEYNPVVVLRSGKSSSPPIWFVHPGLGEILVFLKISTYFSDRRVYSLRAPGFNPGEEMFSSIDHMTSVYMESILKHQPEGPYVLIGYSFGSMIAFEMAKKLEAAGHQVGFMGSLNGPPHIKWRMVQFEQLDWCELFLNLAYFLGFITETEAVEISPEYHKYTKDEILTKILADVPPSRLRELDMTAAKLERWANISAGLQGLAHHYDPSGTVRHIDVFYARPLLAVGSDKERWLRDHLRPWEDFAENRDVRFHDSPGAHYTMLDADHVFEMQKVLRAALKSRGV</sequence>
<dbReference type="Gene3D" id="3.40.50.1820">
    <property type="entry name" value="alpha/beta hydrolase"/>
    <property type="match status" value="1"/>
</dbReference>
<dbReference type="EMBL" id="JAQQWN010000007">
    <property type="protein sequence ID" value="KAK8075706.1"/>
    <property type="molecule type" value="Genomic_DNA"/>
</dbReference>
<dbReference type="Pfam" id="PF00501">
    <property type="entry name" value="AMP-binding"/>
    <property type="match status" value="1"/>
</dbReference>
<dbReference type="InterPro" id="IPR029058">
    <property type="entry name" value="AB_hydrolase_fold"/>
</dbReference>
<dbReference type="InterPro" id="IPR001031">
    <property type="entry name" value="Thioesterase"/>
</dbReference>
<organism evidence="3 4">
    <name type="scientific">Apiospora hydei</name>
    <dbReference type="NCBI Taxonomy" id="1337664"/>
    <lineage>
        <taxon>Eukaryota</taxon>
        <taxon>Fungi</taxon>
        <taxon>Dikarya</taxon>
        <taxon>Ascomycota</taxon>
        <taxon>Pezizomycotina</taxon>
        <taxon>Sordariomycetes</taxon>
        <taxon>Xylariomycetidae</taxon>
        <taxon>Amphisphaeriales</taxon>
        <taxon>Apiosporaceae</taxon>
        <taxon>Apiospora</taxon>
    </lineage>
</organism>
<feature type="compositionally biased region" description="Polar residues" evidence="1">
    <location>
        <begin position="155"/>
        <end position="176"/>
    </location>
</feature>
<dbReference type="Gene3D" id="1.10.1200.10">
    <property type="entry name" value="ACP-like"/>
    <property type="match status" value="1"/>
</dbReference>
<dbReference type="PANTHER" id="PTHR24096">
    <property type="entry name" value="LONG-CHAIN-FATTY-ACID--COA LIGASE"/>
    <property type="match status" value="1"/>
</dbReference>
<dbReference type="SUPFAM" id="SSF47336">
    <property type="entry name" value="ACP-like"/>
    <property type="match status" value="1"/>
</dbReference>
<dbReference type="PANTHER" id="PTHR24096:SF267">
    <property type="entry name" value="MALONATE--COA LIGASE ACSF3, MITOCHONDRIAL"/>
    <property type="match status" value="1"/>
</dbReference>
<dbReference type="PROSITE" id="PS50075">
    <property type="entry name" value="CARRIER"/>
    <property type="match status" value="1"/>
</dbReference>
<dbReference type="GeneID" id="92047744"/>
<dbReference type="PROSITE" id="PS00455">
    <property type="entry name" value="AMP_BINDING"/>
    <property type="match status" value="1"/>
</dbReference>
<dbReference type="Proteomes" id="UP001433268">
    <property type="component" value="Unassembled WGS sequence"/>
</dbReference>
<dbReference type="SUPFAM" id="SSF53474">
    <property type="entry name" value="alpha/beta-Hydrolases"/>
    <property type="match status" value="1"/>
</dbReference>
<dbReference type="InterPro" id="IPR042099">
    <property type="entry name" value="ANL_N_sf"/>
</dbReference>
<dbReference type="InterPro" id="IPR000873">
    <property type="entry name" value="AMP-dep_synth/lig_dom"/>
</dbReference>
<gene>
    <name evidence="3" type="ORF">PG997_010369</name>
</gene>
<dbReference type="Pfam" id="PF00975">
    <property type="entry name" value="Thioesterase"/>
    <property type="match status" value="1"/>
</dbReference>
<dbReference type="SUPFAM" id="SSF56801">
    <property type="entry name" value="Acetyl-CoA synthetase-like"/>
    <property type="match status" value="1"/>
</dbReference>
<proteinExistence type="predicted"/>
<dbReference type="InterPro" id="IPR009081">
    <property type="entry name" value="PP-bd_ACP"/>
</dbReference>
<dbReference type="Gene3D" id="3.30.300.30">
    <property type="match status" value="1"/>
</dbReference>
<evidence type="ECO:0000313" key="4">
    <source>
        <dbReference type="Proteomes" id="UP001433268"/>
    </source>
</evidence>
<dbReference type="Pfam" id="PF00550">
    <property type="entry name" value="PP-binding"/>
    <property type="match status" value="1"/>
</dbReference>
<evidence type="ECO:0000259" key="2">
    <source>
        <dbReference type="PROSITE" id="PS50075"/>
    </source>
</evidence>
<feature type="domain" description="Carrier" evidence="2">
    <location>
        <begin position="588"/>
        <end position="667"/>
    </location>
</feature>
<evidence type="ECO:0000256" key="1">
    <source>
        <dbReference type="SAM" id="MobiDB-lite"/>
    </source>
</evidence>
<dbReference type="InterPro" id="IPR045851">
    <property type="entry name" value="AMP-bd_C_sf"/>
</dbReference>